<keyword evidence="2" id="KW-1185">Reference proteome</keyword>
<proteinExistence type="predicted"/>
<accession>A0A2T0TU88</accession>
<comment type="caution">
    <text evidence="1">The sequence shown here is derived from an EMBL/GenBank/DDBJ whole genome shotgun (WGS) entry which is preliminary data.</text>
</comment>
<protein>
    <submittedName>
        <fullName evidence="1">N6-L-threonylcarbamoyladenine synthase</fullName>
    </submittedName>
</protein>
<name>A0A2T0TU88_9MICO</name>
<gene>
    <name evidence="1" type="ORF">BCF74_14512</name>
</gene>
<dbReference type="AlphaFoldDB" id="A0A2T0TU88"/>
<sequence>LRAMAQQRCDDAGIELRVPRPGLCTDNGAMVAALGAQMVLKGRNASRLDLPADSSMPVTRISA</sequence>
<organism evidence="1 2">
    <name type="scientific">Knoellia remsis</name>
    <dbReference type="NCBI Taxonomy" id="407159"/>
    <lineage>
        <taxon>Bacteria</taxon>
        <taxon>Bacillati</taxon>
        <taxon>Actinomycetota</taxon>
        <taxon>Actinomycetes</taxon>
        <taxon>Micrococcales</taxon>
        <taxon>Intrasporangiaceae</taxon>
        <taxon>Knoellia</taxon>
    </lineage>
</organism>
<feature type="non-terminal residue" evidence="1">
    <location>
        <position position="1"/>
    </location>
</feature>
<dbReference type="Proteomes" id="UP000237822">
    <property type="component" value="Unassembled WGS sequence"/>
</dbReference>
<reference evidence="1 2" key="1">
    <citation type="submission" date="2018-03" db="EMBL/GenBank/DDBJ databases">
        <title>Genomic Encyclopedia of Archaeal and Bacterial Type Strains, Phase II (KMG-II): from individual species to whole genera.</title>
        <authorList>
            <person name="Goeker M."/>
        </authorList>
    </citation>
    <scope>NUCLEOTIDE SEQUENCE [LARGE SCALE GENOMIC DNA]</scope>
    <source>
        <strain evidence="1 2">ATCC BAA-1496</strain>
    </source>
</reference>
<evidence type="ECO:0000313" key="2">
    <source>
        <dbReference type="Proteomes" id="UP000237822"/>
    </source>
</evidence>
<dbReference type="EMBL" id="PVTI01000045">
    <property type="protein sequence ID" value="PRY49227.1"/>
    <property type="molecule type" value="Genomic_DNA"/>
</dbReference>
<dbReference type="Gene3D" id="3.30.420.40">
    <property type="match status" value="2"/>
</dbReference>
<evidence type="ECO:0000313" key="1">
    <source>
        <dbReference type="EMBL" id="PRY49227.1"/>
    </source>
</evidence>